<name>A0A919RA32_9ACTN</name>
<protein>
    <submittedName>
        <fullName evidence="1">Uncharacterized protein</fullName>
    </submittedName>
</protein>
<comment type="caution">
    <text evidence="1">The sequence shown here is derived from an EMBL/GenBank/DDBJ whole genome shotgun (WGS) entry which is preliminary data.</text>
</comment>
<evidence type="ECO:0000313" key="2">
    <source>
        <dbReference type="Proteomes" id="UP000606172"/>
    </source>
</evidence>
<accession>A0A919RA32</accession>
<dbReference type="AlphaFoldDB" id="A0A919RA32"/>
<dbReference type="RefSeq" id="WP_204020287.1">
    <property type="nucleotide sequence ID" value="NZ_BOOW01000004.1"/>
</dbReference>
<evidence type="ECO:0000313" key="1">
    <source>
        <dbReference type="EMBL" id="GII90118.1"/>
    </source>
</evidence>
<proteinExistence type="predicted"/>
<organism evidence="1 2">
    <name type="scientific">Sinosporangium siamense</name>
    <dbReference type="NCBI Taxonomy" id="1367973"/>
    <lineage>
        <taxon>Bacteria</taxon>
        <taxon>Bacillati</taxon>
        <taxon>Actinomycetota</taxon>
        <taxon>Actinomycetes</taxon>
        <taxon>Streptosporangiales</taxon>
        <taxon>Streptosporangiaceae</taxon>
        <taxon>Sinosporangium</taxon>
    </lineage>
</organism>
<keyword evidence="2" id="KW-1185">Reference proteome</keyword>
<dbReference type="EMBL" id="BOOW01000004">
    <property type="protein sequence ID" value="GII90118.1"/>
    <property type="molecule type" value="Genomic_DNA"/>
</dbReference>
<gene>
    <name evidence="1" type="ORF">Ssi02_03490</name>
</gene>
<dbReference type="Proteomes" id="UP000606172">
    <property type="component" value="Unassembled WGS sequence"/>
</dbReference>
<sequence length="68" mass="7354">MRMTFVGKTAGSNEGDCPALYKTDRGTYVVQGWKVTDPQAIADARDLASNEALVEVPADVLHLAWESS</sequence>
<reference evidence="1" key="1">
    <citation type="submission" date="2021-01" db="EMBL/GenBank/DDBJ databases">
        <title>Whole genome shotgun sequence of Sinosporangium siamense NBRC 109515.</title>
        <authorList>
            <person name="Komaki H."/>
            <person name="Tamura T."/>
        </authorList>
    </citation>
    <scope>NUCLEOTIDE SEQUENCE</scope>
    <source>
        <strain evidence="1">NBRC 109515</strain>
    </source>
</reference>